<dbReference type="RefSeq" id="WP_087939645.1">
    <property type="nucleotide sequence ID" value="NZ_FNAC01000021.1"/>
</dbReference>
<evidence type="ECO:0000313" key="2">
    <source>
        <dbReference type="Proteomes" id="UP000199060"/>
    </source>
</evidence>
<keyword evidence="2" id="KW-1185">Reference proteome</keyword>
<organism evidence="1 2">
    <name type="scientific">Algoriphagus faecimaris</name>
    <dbReference type="NCBI Taxonomy" id="686796"/>
    <lineage>
        <taxon>Bacteria</taxon>
        <taxon>Pseudomonadati</taxon>
        <taxon>Bacteroidota</taxon>
        <taxon>Cytophagia</taxon>
        <taxon>Cytophagales</taxon>
        <taxon>Cyclobacteriaceae</taxon>
        <taxon>Algoriphagus</taxon>
    </lineage>
</organism>
<reference evidence="2" key="1">
    <citation type="submission" date="2016-10" db="EMBL/GenBank/DDBJ databases">
        <authorList>
            <person name="Varghese N."/>
            <person name="Submissions S."/>
        </authorList>
    </citation>
    <scope>NUCLEOTIDE SEQUENCE [LARGE SCALE GENOMIC DNA]</scope>
    <source>
        <strain evidence="2">DSM 23095</strain>
    </source>
</reference>
<protein>
    <recommendedName>
        <fullName evidence="3">Chitinase</fullName>
    </recommendedName>
</protein>
<dbReference type="InterPro" id="IPR023346">
    <property type="entry name" value="Lysozyme-like_dom_sf"/>
</dbReference>
<name>A0A1G6TB86_9BACT</name>
<sequence>MLGVLLLTSCLEDENEQGFQKINPEIEAAKGWYESFENEYQSVENARQSSKAKGKPAWSQSKIYRQADGKKVIEVRFDFEQIDIPSHLKTEALSRNSVLQTLLLYPKENGTYIPYFLIIYPDNPNFQFEQEDFHRGAYQSIPKDFSGVYRFYRWNGNFIGGWRIQEGIKTHRIRNQSEVLGTGNQLKISNYTVKCYLEVTTWYQYSCFGDQCTPAIEIGEDITGIECELEFQSITPPDDSGEGGPGGYSDFCEQPEGNILDMPVECEEEEMDPEDECELDEAELVQIFPNANSLVLETLKDLINTYGADFGLIEKEVIAHFISQAGHETNGFSNTGFTENLYYTTTERLLKIFPSKFSLTDPNKKNPNDYLRNPQKLANLVYALRNGNGSESSGDGYKYRGRGAFQLTGKDNCSDFNNFY</sequence>
<evidence type="ECO:0000313" key="1">
    <source>
        <dbReference type="EMBL" id="SDD26348.1"/>
    </source>
</evidence>
<dbReference type="OrthoDB" id="882303at2"/>
<accession>A0A1G6TB86</accession>
<dbReference type="SUPFAM" id="SSF53955">
    <property type="entry name" value="Lysozyme-like"/>
    <property type="match status" value="1"/>
</dbReference>
<dbReference type="Gene3D" id="1.10.530.10">
    <property type="match status" value="1"/>
</dbReference>
<gene>
    <name evidence="1" type="ORF">SAMN04488104_102166</name>
</gene>
<dbReference type="STRING" id="686796.SAMN04488104_102166"/>
<dbReference type="AlphaFoldDB" id="A0A1G6TB86"/>
<evidence type="ECO:0008006" key="3">
    <source>
        <dbReference type="Google" id="ProtNLM"/>
    </source>
</evidence>
<dbReference type="Proteomes" id="UP000199060">
    <property type="component" value="Unassembled WGS sequence"/>
</dbReference>
<dbReference type="EMBL" id="FNAC01000021">
    <property type="protein sequence ID" value="SDD26348.1"/>
    <property type="molecule type" value="Genomic_DNA"/>
</dbReference>
<proteinExistence type="predicted"/>